<evidence type="ECO:0000313" key="3">
    <source>
        <dbReference type="Proteomes" id="UP000182350"/>
    </source>
</evidence>
<protein>
    <submittedName>
        <fullName evidence="2">TRAP-type C4-dicarboxylate transport system, substrate-binding protein</fullName>
    </submittedName>
</protein>
<organism evidence="2 3">
    <name type="scientific">Marinospirillum alkaliphilum DSM 21637</name>
    <dbReference type="NCBI Taxonomy" id="1122209"/>
    <lineage>
        <taxon>Bacteria</taxon>
        <taxon>Pseudomonadati</taxon>
        <taxon>Pseudomonadota</taxon>
        <taxon>Gammaproteobacteria</taxon>
        <taxon>Oceanospirillales</taxon>
        <taxon>Oceanospirillaceae</taxon>
        <taxon>Marinospirillum</taxon>
    </lineage>
</organism>
<name>A0A1K1VKV7_9GAMM</name>
<keyword evidence="1" id="KW-0732">Signal</keyword>
<dbReference type="STRING" id="1122209.SAMN02745752_01056"/>
<dbReference type="EMBL" id="FPJW01000002">
    <property type="protein sequence ID" value="SFX25784.1"/>
    <property type="molecule type" value="Genomic_DNA"/>
</dbReference>
<evidence type="ECO:0000256" key="1">
    <source>
        <dbReference type="ARBA" id="ARBA00022729"/>
    </source>
</evidence>
<dbReference type="InterPro" id="IPR018389">
    <property type="entry name" value="DctP_fam"/>
</dbReference>
<evidence type="ECO:0000313" key="2">
    <source>
        <dbReference type="EMBL" id="SFX25784.1"/>
    </source>
</evidence>
<dbReference type="PANTHER" id="PTHR33376:SF15">
    <property type="entry name" value="BLL6794 PROTEIN"/>
    <property type="match status" value="1"/>
</dbReference>
<dbReference type="Proteomes" id="UP000182350">
    <property type="component" value="Unassembled WGS sequence"/>
</dbReference>
<gene>
    <name evidence="2" type="ORF">SAMN02745752_01056</name>
</gene>
<dbReference type="AlphaFoldDB" id="A0A1K1VKV7"/>
<dbReference type="CDD" id="cd13666">
    <property type="entry name" value="PBP2_TRAP_DctP_like_1"/>
    <property type="match status" value="1"/>
</dbReference>
<proteinExistence type="predicted"/>
<dbReference type="GO" id="GO:0055085">
    <property type="term" value="P:transmembrane transport"/>
    <property type="evidence" value="ECO:0007669"/>
    <property type="project" value="InterPro"/>
</dbReference>
<keyword evidence="3" id="KW-1185">Reference proteome</keyword>
<dbReference type="Pfam" id="PF03480">
    <property type="entry name" value="DctP"/>
    <property type="match status" value="1"/>
</dbReference>
<sequence>MFEQHRSNVAENNYKDKKMKKIKILFTAVAVSLMTLLVYPQLAVAQQLRIASGLPPMQPANNPLYTEFQKRLPEATSGRLSAQMVGMEVVNLANMRSGLNSGLVQVGLFLPAYFPADLPNFNLVGDLSLMGGHPQATAAAMTEYIVTCSDCQQELKRLGVVYTGSHANPYSLLTTRTVRSTDDLRGMRIRVATPQHARWVEAMGATPVSMPTGEAFEALSQGIIEGTVTSISDLISFNLQDVIKSVTLLDMGTFHSLIDHAIRQNTWNSLSVEDRKAMISVSNTAILMTVDRWIEMAGEGRAVAEKRNIPLVEPDTALVQATRGFVAQDVSVAVNQAETRFRVTDAAQKIARFQQLMSKWEARVAELNHDAEAVHQALQHEVWDKIDLAAYGR</sequence>
<dbReference type="PANTHER" id="PTHR33376">
    <property type="match status" value="1"/>
</dbReference>
<dbReference type="InterPro" id="IPR038404">
    <property type="entry name" value="TRAP_DctP_sf"/>
</dbReference>
<dbReference type="Gene3D" id="3.40.190.170">
    <property type="entry name" value="Bacterial extracellular solute-binding protein, family 7"/>
    <property type="match status" value="1"/>
</dbReference>
<reference evidence="2 3" key="1">
    <citation type="submission" date="2016-11" db="EMBL/GenBank/DDBJ databases">
        <authorList>
            <person name="Jaros S."/>
            <person name="Januszkiewicz K."/>
            <person name="Wedrychowicz H."/>
        </authorList>
    </citation>
    <scope>NUCLEOTIDE SEQUENCE [LARGE SCALE GENOMIC DNA]</scope>
    <source>
        <strain evidence="2 3">DSM 21637</strain>
    </source>
</reference>
<dbReference type="NCBIfam" id="NF037995">
    <property type="entry name" value="TRAP_S1"/>
    <property type="match status" value="1"/>
</dbReference>
<accession>A0A1K1VKV7</accession>